<feature type="region of interest" description="Disordered" evidence="1">
    <location>
        <begin position="125"/>
        <end position="145"/>
    </location>
</feature>
<dbReference type="Gene3D" id="3.80.10.10">
    <property type="entry name" value="Ribonuclease Inhibitor"/>
    <property type="match status" value="1"/>
</dbReference>
<protein>
    <recommendedName>
        <fullName evidence="4">Disease resistance protein</fullName>
    </recommendedName>
</protein>
<keyword evidence="3" id="KW-1185">Reference proteome</keyword>
<dbReference type="EMBL" id="SDMP01000002">
    <property type="protein sequence ID" value="RYR70997.1"/>
    <property type="molecule type" value="Genomic_DNA"/>
</dbReference>
<evidence type="ECO:0008006" key="4">
    <source>
        <dbReference type="Google" id="ProtNLM"/>
    </source>
</evidence>
<organism evidence="2 3">
    <name type="scientific">Arachis hypogaea</name>
    <name type="common">Peanut</name>
    <dbReference type="NCBI Taxonomy" id="3818"/>
    <lineage>
        <taxon>Eukaryota</taxon>
        <taxon>Viridiplantae</taxon>
        <taxon>Streptophyta</taxon>
        <taxon>Embryophyta</taxon>
        <taxon>Tracheophyta</taxon>
        <taxon>Spermatophyta</taxon>
        <taxon>Magnoliopsida</taxon>
        <taxon>eudicotyledons</taxon>
        <taxon>Gunneridae</taxon>
        <taxon>Pentapetalae</taxon>
        <taxon>rosids</taxon>
        <taxon>fabids</taxon>
        <taxon>Fabales</taxon>
        <taxon>Fabaceae</taxon>
        <taxon>Papilionoideae</taxon>
        <taxon>50 kb inversion clade</taxon>
        <taxon>dalbergioids sensu lato</taxon>
        <taxon>Dalbergieae</taxon>
        <taxon>Pterocarpus clade</taxon>
        <taxon>Arachis</taxon>
    </lineage>
</organism>
<dbReference type="InterPro" id="IPR032675">
    <property type="entry name" value="LRR_dom_sf"/>
</dbReference>
<reference evidence="2 3" key="1">
    <citation type="submission" date="2019-01" db="EMBL/GenBank/DDBJ databases">
        <title>Sequencing of cultivated peanut Arachis hypogaea provides insights into genome evolution and oil improvement.</title>
        <authorList>
            <person name="Chen X."/>
        </authorList>
    </citation>
    <scope>NUCLEOTIDE SEQUENCE [LARGE SCALE GENOMIC DNA]</scope>
    <source>
        <strain evidence="3">cv. Fuhuasheng</strain>
        <tissue evidence="2">Leaves</tissue>
    </source>
</reference>
<sequence length="145" mass="16293">MLAPTLHLSHEEVMLKSWDRFEYFPQMPTMISSFRVEKLWDGVQDIPNMKRIVLNGSKQLIEIPDLSKALSLQELELMGCINLLSVHPSIFSLPKLVTVTLWNCRRLEKLPGWCEVKKEVLSEASASSTSSCSGSSHNSAPSFST</sequence>
<comment type="caution">
    <text evidence="2">The sequence shown here is derived from an EMBL/GenBank/DDBJ whole genome shotgun (WGS) entry which is preliminary data.</text>
</comment>
<evidence type="ECO:0000256" key="1">
    <source>
        <dbReference type="SAM" id="MobiDB-lite"/>
    </source>
</evidence>
<evidence type="ECO:0000313" key="2">
    <source>
        <dbReference type="EMBL" id="RYR70997.1"/>
    </source>
</evidence>
<evidence type="ECO:0000313" key="3">
    <source>
        <dbReference type="Proteomes" id="UP000289738"/>
    </source>
</evidence>
<dbReference type="AlphaFoldDB" id="A0A445E6E0"/>
<gene>
    <name evidence="2" type="ORF">Ahy_A02g005305</name>
</gene>
<accession>A0A445E6E0</accession>
<dbReference type="Proteomes" id="UP000289738">
    <property type="component" value="Chromosome A02"/>
</dbReference>
<dbReference type="SUPFAM" id="SSF52058">
    <property type="entry name" value="L domain-like"/>
    <property type="match status" value="1"/>
</dbReference>
<proteinExistence type="predicted"/>
<name>A0A445E6E0_ARAHY</name>